<keyword evidence="2" id="KW-1185">Reference proteome</keyword>
<sequence>MSLPERLGRSSKTYLAHWGALLFEYFLLREQEKVLRPPGRDPAKVVIEKTSKF</sequence>
<gene>
    <name evidence="1" type="ORF">EV696_11950</name>
</gene>
<dbReference type="Proteomes" id="UP000295375">
    <property type="component" value="Unassembled WGS sequence"/>
</dbReference>
<reference evidence="1 2" key="1">
    <citation type="submission" date="2019-03" db="EMBL/GenBank/DDBJ databases">
        <title>Genomic Encyclopedia of Type Strains, Phase IV (KMG-IV): sequencing the most valuable type-strain genomes for metagenomic binning, comparative biology and taxonomic classification.</title>
        <authorList>
            <person name="Goeker M."/>
        </authorList>
    </citation>
    <scope>NUCLEOTIDE SEQUENCE [LARGE SCALE GENOMIC DNA]</scope>
    <source>
        <strain evidence="1 2">DSM 103792</strain>
    </source>
</reference>
<accession>A0A4R6UGY4</accession>
<dbReference type="EMBL" id="SNYM01000019">
    <property type="protein sequence ID" value="TDQ45582.1"/>
    <property type="molecule type" value="Genomic_DNA"/>
</dbReference>
<comment type="caution">
    <text evidence="1">The sequence shown here is derived from an EMBL/GenBank/DDBJ whole genome shotgun (WGS) entry which is preliminary data.</text>
</comment>
<name>A0A4R6UGY4_9GAMM</name>
<evidence type="ECO:0000313" key="1">
    <source>
        <dbReference type="EMBL" id="TDQ45582.1"/>
    </source>
</evidence>
<evidence type="ECO:0000313" key="2">
    <source>
        <dbReference type="Proteomes" id="UP000295375"/>
    </source>
</evidence>
<dbReference type="AlphaFoldDB" id="A0A4R6UGY4"/>
<proteinExistence type="predicted"/>
<protein>
    <submittedName>
        <fullName evidence="1">Uncharacterized protein</fullName>
    </submittedName>
</protein>
<organism evidence="1 2">
    <name type="scientific">Permianibacter aggregans</name>
    <dbReference type="NCBI Taxonomy" id="1510150"/>
    <lineage>
        <taxon>Bacteria</taxon>
        <taxon>Pseudomonadati</taxon>
        <taxon>Pseudomonadota</taxon>
        <taxon>Gammaproteobacteria</taxon>
        <taxon>Pseudomonadales</taxon>
        <taxon>Pseudomonadaceae</taxon>
        <taxon>Permianibacter</taxon>
    </lineage>
</organism>